<feature type="domain" description="C2H2-type" evidence="15">
    <location>
        <begin position="1427"/>
        <end position="1454"/>
    </location>
</feature>
<feature type="binding site" evidence="13">
    <location>
        <position position="72"/>
    </location>
    <ligand>
        <name>Zn(2+)</name>
        <dbReference type="ChEBI" id="CHEBI:29105"/>
    </ligand>
</feature>
<dbReference type="EMBL" id="OE841499">
    <property type="protein sequence ID" value="CAD7595966.1"/>
    <property type="molecule type" value="Genomic_DNA"/>
</dbReference>
<evidence type="ECO:0000313" key="17">
    <source>
        <dbReference type="EMBL" id="CAD7595966.1"/>
    </source>
</evidence>
<organism evidence="17">
    <name type="scientific">Timema genevievae</name>
    <name type="common">Walking stick</name>
    <dbReference type="NCBI Taxonomy" id="629358"/>
    <lineage>
        <taxon>Eukaryota</taxon>
        <taxon>Metazoa</taxon>
        <taxon>Ecdysozoa</taxon>
        <taxon>Arthropoda</taxon>
        <taxon>Hexapoda</taxon>
        <taxon>Insecta</taxon>
        <taxon>Pterygota</taxon>
        <taxon>Neoptera</taxon>
        <taxon>Polyneoptera</taxon>
        <taxon>Phasmatodea</taxon>
        <taxon>Timematodea</taxon>
        <taxon>Timematoidea</taxon>
        <taxon>Timematidae</taxon>
        <taxon>Timema</taxon>
    </lineage>
</organism>
<feature type="domain" description="C2H2-type" evidence="15">
    <location>
        <begin position="1120"/>
        <end position="1147"/>
    </location>
</feature>
<keyword evidence="11" id="KW-0539">Nucleus</keyword>
<feature type="region of interest" description="Disordered" evidence="14">
    <location>
        <begin position="875"/>
        <end position="900"/>
    </location>
</feature>
<comment type="function">
    <text evidence="1">May be involved in transcriptional regulation.</text>
</comment>
<evidence type="ECO:0000256" key="11">
    <source>
        <dbReference type="ARBA" id="ARBA00023242"/>
    </source>
</evidence>
<feature type="domain" description="C2H2-type" evidence="15">
    <location>
        <begin position="1019"/>
        <end position="1046"/>
    </location>
</feature>
<keyword evidence="9" id="KW-0238">DNA-binding</keyword>
<feature type="compositionally biased region" description="Basic and acidic residues" evidence="14">
    <location>
        <begin position="290"/>
        <end position="305"/>
    </location>
</feature>
<feature type="domain" description="ZAD" evidence="16">
    <location>
        <begin position="21"/>
        <end position="96"/>
    </location>
</feature>
<feature type="domain" description="C2H2-type" evidence="15">
    <location>
        <begin position="1090"/>
        <end position="1117"/>
    </location>
</feature>
<feature type="domain" description="C2H2-type" evidence="15">
    <location>
        <begin position="1148"/>
        <end position="1170"/>
    </location>
</feature>
<evidence type="ECO:0000256" key="1">
    <source>
        <dbReference type="ARBA" id="ARBA00003767"/>
    </source>
</evidence>
<dbReference type="PROSITE" id="PS51915">
    <property type="entry name" value="ZAD"/>
    <property type="match status" value="1"/>
</dbReference>
<dbReference type="Gene3D" id="3.30.160.60">
    <property type="entry name" value="Classic Zinc Finger"/>
    <property type="match status" value="31"/>
</dbReference>
<evidence type="ECO:0000256" key="10">
    <source>
        <dbReference type="ARBA" id="ARBA00023163"/>
    </source>
</evidence>
<keyword evidence="8" id="KW-0805">Transcription regulation</keyword>
<feature type="domain" description="C2H2-type" evidence="15">
    <location>
        <begin position="398"/>
        <end position="425"/>
    </location>
</feature>
<evidence type="ECO:0000256" key="8">
    <source>
        <dbReference type="ARBA" id="ARBA00023015"/>
    </source>
</evidence>
<evidence type="ECO:0000256" key="6">
    <source>
        <dbReference type="ARBA" id="ARBA00022771"/>
    </source>
</evidence>
<dbReference type="PROSITE" id="PS00028">
    <property type="entry name" value="ZINC_FINGER_C2H2_1"/>
    <property type="match status" value="38"/>
</dbReference>
<evidence type="ECO:0000256" key="4">
    <source>
        <dbReference type="ARBA" id="ARBA00022723"/>
    </source>
</evidence>
<dbReference type="SUPFAM" id="SSF57667">
    <property type="entry name" value="beta-beta-alpha zinc fingers"/>
    <property type="match status" value="24"/>
</dbReference>
<dbReference type="FunFam" id="3.30.160.60:FF:000065">
    <property type="entry name" value="B-cell CLL/lymphoma 6, member B"/>
    <property type="match status" value="1"/>
</dbReference>
<feature type="domain" description="C2H2-type" evidence="15">
    <location>
        <begin position="738"/>
        <end position="765"/>
    </location>
</feature>
<feature type="domain" description="C2H2-type" evidence="15">
    <location>
        <begin position="1560"/>
        <end position="1587"/>
    </location>
</feature>
<dbReference type="FunFam" id="3.30.160.60:FF:000100">
    <property type="entry name" value="Zinc finger 45-like"/>
    <property type="match status" value="1"/>
</dbReference>
<feature type="domain" description="C2H2-type" evidence="15">
    <location>
        <begin position="1259"/>
        <end position="1286"/>
    </location>
</feature>
<dbReference type="FunFam" id="3.30.160.60:FF:000322">
    <property type="entry name" value="GDNF-inducible zinc finger protein 1"/>
    <property type="match status" value="1"/>
</dbReference>
<accession>A0A7R9JZL7</accession>
<feature type="domain" description="C2H2-type" evidence="15">
    <location>
        <begin position="766"/>
        <end position="793"/>
    </location>
</feature>
<feature type="compositionally biased region" description="Polar residues" evidence="14">
    <location>
        <begin position="183"/>
        <end position="196"/>
    </location>
</feature>
<feature type="domain" description="C2H2-type" evidence="15">
    <location>
        <begin position="1588"/>
        <end position="1615"/>
    </location>
</feature>
<feature type="region of interest" description="Disordered" evidence="14">
    <location>
        <begin position="563"/>
        <end position="589"/>
    </location>
</feature>
<dbReference type="SMART" id="SM00868">
    <property type="entry name" value="zf-AD"/>
    <property type="match status" value="1"/>
</dbReference>
<dbReference type="SMART" id="SM00355">
    <property type="entry name" value="ZnF_C2H2"/>
    <property type="match status" value="43"/>
</dbReference>
<feature type="domain" description="C2H2-type" evidence="15">
    <location>
        <begin position="1315"/>
        <end position="1337"/>
    </location>
</feature>
<dbReference type="FunFam" id="3.30.160.60:FF:001345">
    <property type="entry name" value="zinc finger protein 646"/>
    <property type="match status" value="1"/>
</dbReference>
<feature type="region of interest" description="Disordered" evidence="14">
    <location>
        <begin position="99"/>
        <end position="146"/>
    </location>
</feature>
<dbReference type="GO" id="GO:0003677">
    <property type="term" value="F:DNA binding"/>
    <property type="evidence" value="ECO:0007669"/>
    <property type="project" value="UniProtKB-KW"/>
</dbReference>
<reference evidence="17" key="1">
    <citation type="submission" date="2020-11" db="EMBL/GenBank/DDBJ databases">
        <authorList>
            <person name="Tran Van P."/>
        </authorList>
    </citation>
    <scope>NUCLEOTIDE SEQUENCE</scope>
</reference>
<feature type="domain" description="C2H2-type" evidence="15">
    <location>
        <begin position="710"/>
        <end position="737"/>
    </location>
</feature>
<feature type="domain" description="C2H2-type" evidence="15">
    <location>
        <begin position="682"/>
        <end position="709"/>
    </location>
</feature>
<feature type="domain" description="C2H2-type" evidence="15">
    <location>
        <begin position="991"/>
        <end position="1018"/>
    </location>
</feature>
<evidence type="ECO:0000259" key="16">
    <source>
        <dbReference type="PROSITE" id="PS51915"/>
    </source>
</evidence>
<feature type="domain" description="C2H2-type" evidence="15">
    <location>
        <begin position="515"/>
        <end position="542"/>
    </location>
</feature>
<feature type="compositionally biased region" description="Acidic residues" evidence="14">
    <location>
        <begin position="229"/>
        <end position="249"/>
    </location>
</feature>
<feature type="compositionally biased region" description="Basic and acidic residues" evidence="14">
    <location>
        <begin position="255"/>
        <end position="264"/>
    </location>
</feature>
<evidence type="ECO:0000256" key="7">
    <source>
        <dbReference type="ARBA" id="ARBA00022833"/>
    </source>
</evidence>
<evidence type="ECO:0000256" key="14">
    <source>
        <dbReference type="SAM" id="MobiDB-lite"/>
    </source>
</evidence>
<feature type="domain" description="C2H2-type" evidence="15">
    <location>
        <begin position="908"/>
        <end position="932"/>
    </location>
</feature>
<evidence type="ECO:0000259" key="15">
    <source>
        <dbReference type="PROSITE" id="PS50157"/>
    </source>
</evidence>
<feature type="binding site" evidence="13">
    <location>
        <position position="69"/>
    </location>
    <ligand>
        <name>Zn(2+)</name>
        <dbReference type="ChEBI" id="CHEBI:29105"/>
    </ligand>
</feature>
<dbReference type="Gene3D" id="3.40.1800.20">
    <property type="match status" value="1"/>
</dbReference>
<feature type="domain" description="C2H2-type" evidence="15">
    <location>
        <begin position="543"/>
        <end position="565"/>
    </location>
</feature>
<dbReference type="FunFam" id="3.30.160.60:FF:000110">
    <property type="entry name" value="Zinc finger protein-like"/>
    <property type="match status" value="1"/>
</dbReference>
<dbReference type="FunFam" id="3.30.160.60:FF:001498">
    <property type="entry name" value="Zinc finger protein 404"/>
    <property type="match status" value="2"/>
</dbReference>
<feature type="domain" description="C2H2-type" evidence="15">
    <location>
        <begin position="963"/>
        <end position="990"/>
    </location>
</feature>
<dbReference type="PANTHER" id="PTHR24376">
    <property type="entry name" value="ZINC FINGER PROTEIN"/>
    <property type="match status" value="1"/>
</dbReference>
<dbReference type="InterPro" id="IPR013087">
    <property type="entry name" value="Znf_C2H2_type"/>
</dbReference>
<protein>
    <submittedName>
        <fullName evidence="17">Uncharacterized protein</fullName>
    </submittedName>
</protein>
<feature type="domain" description="C2H2-type" evidence="15">
    <location>
        <begin position="855"/>
        <end position="877"/>
    </location>
</feature>
<feature type="domain" description="C2H2-type" evidence="15">
    <location>
        <begin position="1287"/>
        <end position="1314"/>
    </location>
</feature>
<dbReference type="FunFam" id="3.30.160.60:FF:000557">
    <property type="entry name" value="zinc finger and SCAN domain-containing protein 29"/>
    <property type="match status" value="1"/>
</dbReference>
<keyword evidence="10" id="KW-0804">Transcription</keyword>
<feature type="compositionally biased region" description="Basic residues" evidence="14">
    <location>
        <begin position="884"/>
        <end position="893"/>
    </location>
</feature>
<feature type="region of interest" description="Disordered" evidence="14">
    <location>
        <begin position="168"/>
        <end position="324"/>
    </location>
</feature>
<dbReference type="PROSITE" id="PS50157">
    <property type="entry name" value="ZINC_FINGER_C2H2_2"/>
    <property type="match status" value="39"/>
</dbReference>
<feature type="domain" description="C2H2-type" evidence="15">
    <location>
        <begin position="1614"/>
        <end position="1641"/>
    </location>
</feature>
<dbReference type="FunFam" id="3.30.160.60:FF:000446">
    <property type="entry name" value="Zinc finger protein"/>
    <property type="match status" value="2"/>
</dbReference>
<evidence type="ECO:0000256" key="13">
    <source>
        <dbReference type="PROSITE-ProRule" id="PRU01263"/>
    </source>
</evidence>
<dbReference type="FunFam" id="3.30.160.60:FF:000130">
    <property type="entry name" value="Spalt-like transcription factor 4"/>
    <property type="match status" value="1"/>
</dbReference>
<dbReference type="FunFam" id="3.30.160.60:FF:001465">
    <property type="entry name" value="Zinc finger protein 560"/>
    <property type="match status" value="1"/>
</dbReference>
<comment type="subcellular location">
    <subcellularLocation>
        <location evidence="2">Nucleus</location>
    </subcellularLocation>
</comment>
<dbReference type="GO" id="GO:0005634">
    <property type="term" value="C:nucleus"/>
    <property type="evidence" value="ECO:0007669"/>
    <property type="project" value="UniProtKB-SubCell"/>
</dbReference>
<feature type="domain" description="C2H2-type" evidence="15">
    <location>
        <begin position="1231"/>
        <end position="1258"/>
    </location>
</feature>
<feature type="domain" description="C2H2-type" evidence="15">
    <location>
        <begin position="597"/>
        <end position="624"/>
    </location>
</feature>
<feature type="compositionally biased region" description="Basic and acidic residues" evidence="14">
    <location>
        <begin position="115"/>
        <end position="133"/>
    </location>
</feature>
<evidence type="ECO:0000256" key="9">
    <source>
        <dbReference type="ARBA" id="ARBA00023125"/>
    </source>
</evidence>
<feature type="domain" description="C2H2-type" evidence="15">
    <location>
        <begin position="1488"/>
        <end position="1515"/>
    </location>
</feature>
<keyword evidence="4 13" id="KW-0479">Metal-binding</keyword>
<keyword evidence="5" id="KW-0677">Repeat</keyword>
<feature type="domain" description="C2H2-type" evidence="15">
    <location>
        <begin position="1516"/>
        <end position="1538"/>
    </location>
</feature>
<feature type="binding site" evidence="13">
    <location>
        <position position="26"/>
    </location>
    <ligand>
        <name>Zn(2+)</name>
        <dbReference type="ChEBI" id="CHEBI:29105"/>
    </ligand>
</feature>
<proteinExistence type="inferred from homology"/>
<feature type="compositionally biased region" description="Polar residues" evidence="14">
    <location>
        <begin position="265"/>
        <end position="276"/>
    </location>
</feature>
<feature type="domain" description="C2H2-type" evidence="15">
    <location>
        <begin position="935"/>
        <end position="962"/>
    </location>
</feature>
<feature type="domain" description="C2H2-type" evidence="15">
    <location>
        <begin position="626"/>
        <end position="653"/>
    </location>
</feature>
<gene>
    <name evidence="17" type="ORF">TGEB3V08_LOCUS6241</name>
</gene>
<feature type="domain" description="C2H2-type" evidence="15">
    <location>
        <begin position="827"/>
        <end position="854"/>
    </location>
</feature>
<feature type="domain" description="C2H2-type" evidence="15">
    <location>
        <begin position="1399"/>
        <end position="1426"/>
    </location>
</feature>
<feature type="domain" description="C2H2-type" evidence="15">
    <location>
        <begin position="1204"/>
        <end position="1231"/>
    </location>
</feature>
<comment type="similarity">
    <text evidence="3">Belongs to the krueppel C2H2-type zinc-finger protein family.</text>
</comment>
<dbReference type="GO" id="GO:0008270">
    <property type="term" value="F:zinc ion binding"/>
    <property type="evidence" value="ECO:0007669"/>
    <property type="project" value="UniProtKB-UniRule"/>
</dbReference>
<dbReference type="Pfam" id="PF13894">
    <property type="entry name" value="zf-C2H2_4"/>
    <property type="match status" value="1"/>
</dbReference>
<feature type="domain" description="C2H2-type" evidence="15">
    <location>
        <begin position="797"/>
        <end position="824"/>
    </location>
</feature>
<dbReference type="Pfam" id="PF12874">
    <property type="entry name" value="zf-met"/>
    <property type="match status" value="2"/>
</dbReference>
<evidence type="ECO:0000256" key="2">
    <source>
        <dbReference type="ARBA" id="ARBA00004123"/>
    </source>
</evidence>
<keyword evidence="6 12" id="KW-0863">Zinc-finger</keyword>
<feature type="domain" description="C2H2-type" evidence="15">
    <location>
        <begin position="1458"/>
        <end position="1485"/>
    </location>
</feature>
<feature type="domain" description="C2H2-type" evidence="15">
    <location>
        <begin position="485"/>
        <end position="512"/>
    </location>
</feature>
<evidence type="ECO:0000256" key="5">
    <source>
        <dbReference type="ARBA" id="ARBA00022737"/>
    </source>
</evidence>
<feature type="domain" description="C2H2-type" evidence="15">
    <location>
        <begin position="426"/>
        <end position="453"/>
    </location>
</feature>
<sequence length="1917" mass="221518">MMEEEETAHVETYWCDQLSTQLCRLCANSDYCMLPIFEGDGVEQEIEMKIHKYLPIEVSKKDAVAIHICYSCSSTLNAWHLLYQNALVADEKLKKMVSRTCKKQGGESENTSDITEPRKQTKDEPETITDAKDIPSSGPRKMSVEGGDLEGYDILFSQEFQEMIRSEHSSSTLNKLHKRKNVGSKSLSRNSLTKNARASPIEESLSDMKLEPEIQINEDSDDSDKFGVGDDDYDDDDDDDDDDVGEEYSEVISGIKEEKNDQKTKLNASRSDSTAVSPHEPLSNGLKASKHSELDTRETTEKKFVIDPLTSDLSGEHHTDGTSIDPEMVTLDLASSPVSTEEQGLACDACQAVFPTVLSLVTHKIESHKSTKMRCKYCNTECDKDQLETHEDSHNLPAVCPVCWKSFGSDSSLKRHFIQHKRANIHICTMCVKVFSTKSKLRAHMSSHMKEKRHLCETCGKEFKYRNAMMQHAQTHLDDEKREKFKCDVCNTLFKSKPILKNHMALHNEARESKYVCEICGKKFFKPYSLKVHIQVHYDERPFKCTCCDMAFKWKKNLDNHKRTHGIGADRNGKSIRPPRNNKPLKDRRPREVMPRVQCEICGKSLASKASLQFHMKRHNGIVTELVCEICGKTMCSSQAMNRHLKIHQGIKPFQCKFCGRTFRTKICRDDHERTHTGEKPFRCDFCGKCFGCKPLLTVHRAIHLDLRPYTCSYCSKAFRRRPHLVQHVRTHTGEKPFACEICLRAFAQKGDMTKHMLTHSEERPFICETCGKSFRQQYLVLQHEQIHLDDEKRKKFKCDVCNALLKTKRILKLHMTVHDETREDKYECEICGKKFFTTLALKQHVRVHCDERPYRCAYCGKAFKWSKNLTNHHRTHGIGIKPKGSKPKKTVTKPKGEKQTRLNTPRLQCQVCGKSLASKQTLYIHMRFHNGNLFQCILCGKTFNTKEGRNAHERAHTGEKQFCCDICGKFFGNKQLLRVHRGIHFDDRPHTCSYCSKAFRRRTHLVQHIRTHTGEKPYACEICPRAFAQVGDLSKHKLTHSGEREFVCECGETFKQKRNLDQHKKRFKMNYLLLEHSQIHLDDKEREKFYCDVCSSVFKRKRNLIRHMAVHGEVEENKYKCEKCNKTFSKQIGLSTHLKVHCDERPFGCTSCDMTFKWRKNLINHYKTHEVGNNKRSYTRSKIFSVGSKDKLVNQEPGVKTRLECQVCGKSLASKQTLYLHMRFHNGKLFECSFCGQALSTKKNRDSHERAHTGEKPFSCDICGKCFGDKQLVTVHRRIHFNIRPFNCSYCGKKFRRQNHLTQHIRTHTGEKPYTCEICPRAFAQVGDLRKHKMTHFEKIFFCECGEKFQHKRALEQHKKTHADIEFIFSEPCGEFHAFGMVHGFKKHFSLHRDMNLHVCFKCGQVLPNETELKSHKFLHHKEKNHLCETCGKAFKYKFCLSNHMKTHLGDVHRQKFKCGFCGLCISNRANLKHHIATHNISRERKYSCDLCEKKFFYRYNLTAHIPVHFEDRPFKCTSCDRAFKWKKNLDLHLKTHLIITDESNKVGLKSIKSKTPQLLCQICGKTLLSKMSLYMHMKRHEGNLKFICEICGKTLFDPQTMSAHLNYHTKRFECSFCGKNLSSKMSRDNHEMTHTGEKPFSCRFCERNFRTKNHLTAHEDTHLDKRPFICAQCPKTFRRRSHLRIHFRTHTGEKPYLCKICSRGFAQSGDMNSHISKESSVNSTLYIQNYLEPNKWSEYVRRTAVNSISEELPSVVKHEYEIPEIAAEEEYGPETRLSDDEELSVTKPVGSVCDSTIVAKKEMSHSIIDFLIDNDSKTELNVNTFNTGLNSVNEMSTKDTTLQQAPTVTYELSSPPLLSGARAVVCRGSECSFVSRRESGAEPGVGWLVRHWDTHAPHSYDRLLGMSKHTSVTLV</sequence>
<dbReference type="SUPFAM" id="SSF57716">
    <property type="entry name" value="Glucocorticoid receptor-like (DNA-binding domain)"/>
    <property type="match status" value="1"/>
</dbReference>
<evidence type="ECO:0000256" key="12">
    <source>
        <dbReference type="PROSITE-ProRule" id="PRU00042"/>
    </source>
</evidence>
<dbReference type="FunFam" id="3.30.160.60:FF:000226">
    <property type="entry name" value="Zinc finger protein 236 variant"/>
    <property type="match status" value="1"/>
</dbReference>
<feature type="domain" description="C2H2-type" evidence="15">
    <location>
        <begin position="1642"/>
        <end position="1669"/>
    </location>
</feature>
<keyword evidence="7 13" id="KW-0862">Zinc</keyword>
<feature type="domain" description="C2H2-type" evidence="15">
    <location>
        <begin position="654"/>
        <end position="681"/>
    </location>
</feature>
<dbReference type="Pfam" id="PF00096">
    <property type="entry name" value="zf-C2H2"/>
    <property type="match status" value="16"/>
</dbReference>
<dbReference type="InterPro" id="IPR012934">
    <property type="entry name" value="Znf_AD"/>
</dbReference>
<dbReference type="GO" id="GO:0000122">
    <property type="term" value="P:negative regulation of transcription by RNA polymerase II"/>
    <property type="evidence" value="ECO:0007669"/>
    <property type="project" value="UniProtKB-ARBA"/>
</dbReference>
<dbReference type="PANTHER" id="PTHR24376:SF235">
    <property type="entry name" value="C2H2-TYPE DOMAIN-CONTAINING PROTEIN"/>
    <property type="match status" value="1"/>
</dbReference>
<feature type="domain" description="C2H2-type" evidence="15">
    <location>
        <begin position="1670"/>
        <end position="1697"/>
    </location>
</feature>
<feature type="domain" description="C2H2-type" evidence="15">
    <location>
        <begin position="454"/>
        <end position="481"/>
    </location>
</feature>
<feature type="binding site" evidence="13">
    <location>
        <position position="23"/>
    </location>
    <ligand>
        <name>Zn(2+)</name>
        <dbReference type="ChEBI" id="CHEBI:29105"/>
    </ligand>
</feature>
<dbReference type="FunFam" id="3.30.160.60:FF:000621">
    <property type="entry name" value="FLT3-interacting zinc finger 1"/>
    <property type="match status" value="1"/>
</dbReference>
<name>A0A7R9JZL7_TIMGE</name>
<dbReference type="Pfam" id="PF07776">
    <property type="entry name" value="zf-AD"/>
    <property type="match status" value="1"/>
</dbReference>
<dbReference type="InterPro" id="IPR036236">
    <property type="entry name" value="Znf_C2H2_sf"/>
</dbReference>
<evidence type="ECO:0000256" key="3">
    <source>
        <dbReference type="ARBA" id="ARBA00006991"/>
    </source>
</evidence>